<sequence>MTSSEEQVQDVLDDRVIYGRSENFERKRIRQQIRHSKSISATEKILMMLVLVGLAFLIFSSATMYFQNCWVVSSIPFYFGLLQFVLTFGIFIYNIKISKMQLWSYKLIGVMNILTAIISLIMYYVQFQSNILCSNAICHSNFTGAYIIENIPSDSKKCSNFDGLNSLQKSNSIFVLAQSSLQKICSSAEQQNNSKLNQYEQLENQNCNPQLKELYVFNQTGYFIGLMIVTSLFLLHGAVLLYKAFRIDKLKNNKGNYEQFSCQIFEGEVLSS</sequence>
<dbReference type="AlphaFoldDB" id="Q23PY6"/>
<accession>Q23PY6</accession>
<evidence type="ECO:0000313" key="2">
    <source>
        <dbReference type="EMBL" id="EAR98549.1"/>
    </source>
</evidence>
<feature type="transmembrane region" description="Helical" evidence="1">
    <location>
        <begin position="45"/>
        <end position="65"/>
    </location>
</feature>
<dbReference type="KEGG" id="tet:TTHERM_00462960"/>
<keyword evidence="3" id="KW-1185">Reference proteome</keyword>
<dbReference type="EMBL" id="GG662650">
    <property type="protein sequence ID" value="EAR98549.1"/>
    <property type="molecule type" value="Genomic_DNA"/>
</dbReference>
<proteinExistence type="predicted"/>
<feature type="transmembrane region" description="Helical" evidence="1">
    <location>
        <begin position="221"/>
        <end position="242"/>
    </location>
</feature>
<keyword evidence="1" id="KW-1133">Transmembrane helix</keyword>
<reference evidence="3" key="1">
    <citation type="journal article" date="2006" name="PLoS Biol.">
        <title>Macronuclear genome sequence of the ciliate Tetrahymena thermophila, a model eukaryote.</title>
        <authorList>
            <person name="Eisen J.A."/>
            <person name="Coyne R.S."/>
            <person name="Wu M."/>
            <person name="Wu D."/>
            <person name="Thiagarajan M."/>
            <person name="Wortman J.R."/>
            <person name="Badger J.H."/>
            <person name="Ren Q."/>
            <person name="Amedeo P."/>
            <person name="Jones K.M."/>
            <person name="Tallon L.J."/>
            <person name="Delcher A.L."/>
            <person name="Salzberg S.L."/>
            <person name="Silva J.C."/>
            <person name="Haas B.J."/>
            <person name="Majoros W.H."/>
            <person name="Farzad M."/>
            <person name="Carlton J.M."/>
            <person name="Smith R.K. Jr."/>
            <person name="Garg J."/>
            <person name="Pearlman R.E."/>
            <person name="Karrer K.M."/>
            <person name="Sun L."/>
            <person name="Manning G."/>
            <person name="Elde N.C."/>
            <person name="Turkewitz A.P."/>
            <person name="Asai D.J."/>
            <person name="Wilkes D.E."/>
            <person name="Wang Y."/>
            <person name="Cai H."/>
            <person name="Collins K."/>
            <person name="Stewart B.A."/>
            <person name="Lee S.R."/>
            <person name="Wilamowska K."/>
            <person name="Weinberg Z."/>
            <person name="Ruzzo W.L."/>
            <person name="Wloga D."/>
            <person name="Gaertig J."/>
            <person name="Frankel J."/>
            <person name="Tsao C.-C."/>
            <person name="Gorovsky M.A."/>
            <person name="Keeling P.J."/>
            <person name="Waller R.F."/>
            <person name="Patron N.J."/>
            <person name="Cherry J.M."/>
            <person name="Stover N.A."/>
            <person name="Krieger C.J."/>
            <person name="del Toro C."/>
            <person name="Ryder H.F."/>
            <person name="Williamson S.C."/>
            <person name="Barbeau R.A."/>
            <person name="Hamilton E.P."/>
            <person name="Orias E."/>
        </authorList>
    </citation>
    <scope>NUCLEOTIDE SEQUENCE [LARGE SCALE GENOMIC DNA]</scope>
    <source>
        <strain evidence="3">SB210</strain>
    </source>
</reference>
<name>Q23PY6_TETTS</name>
<feature type="transmembrane region" description="Helical" evidence="1">
    <location>
        <begin position="107"/>
        <end position="125"/>
    </location>
</feature>
<protein>
    <submittedName>
        <fullName evidence="2">Transmembrane protein, putative</fullName>
    </submittedName>
</protein>
<keyword evidence="1" id="KW-0472">Membrane</keyword>
<keyword evidence="1 2" id="KW-0812">Transmembrane</keyword>
<evidence type="ECO:0000313" key="3">
    <source>
        <dbReference type="Proteomes" id="UP000009168"/>
    </source>
</evidence>
<feature type="transmembrane region" description="Helical" evidence="1">
    <location>
        <begin position="77"/>
        <end position="95"/>
    </location>
</feature>
<dbReference type="InParanoid" id="Q23PY6"/>
<dbReference type="Proteomes" id="UP000009168">
    <property type="component" value="Unassembled WGS sequence"/>
</dbReference>
<organism evidence="2 3">
    <name type="scientific">Tetrahymena thermophila (strain SB210)</name>
    <dbReference type="NCBI Taxonomy" id="312017"/>
    <lineage>
        <taxon>Eukaryota</taxon>
        <taxon>Sar</taxon>
        <taxon>Alveolata</taxon>
        <taxon>Ciliophora</taxon>
        <taxon>Intramacronucleata</taxon>
        <taxon>Oligohymenophorea</taxon>
        <taxon>Hymenostomatida</taxon>
        <taxon>Tetrahymenina</taxon>
        <taxon>Tetrahymenidae</taxon>
        <taxon>Tetrahymena</taxon>
    </lineage>
</organism>
<dbReference type="HOGENOM" id="CLU_1024814_0_0_1"/>
<dbReference type="GeneID" id="7845166"/>
<evidence type="ECO:0000256" key="1">
    <source>
        <dbReference type="SAM" id="Phobius"/>
    </source>
</evidence>
<gene>
    <name evidence="2" type="ORF">TTHERM_00462960</name>
</gene>
<dbReference type="RefSeq" id="XP_001018794.1">
    <property type="nucleotide sequence ID" value="XM_001018794.3"/>
</dbReference>